<keyword evidence="3" id="KW-1185">Reference proteome</keyword>
<protein>
    <submittedName>
        <fullName evidence="2">Uncharacterized protein</fullName>
    </submittedName>
</protein>
<keyword evidence="1" id="KW-0812">Transmembrane</keyword>
<sequence length="242" mass="26685">MTNLAKPSMISPHEVNQIPETKLYSKTHLGQATAAETKALDSALIQQSQTVNTTGDQLPKPSMRIRYWVYWFRVGLSIFLLLSMLMGLGGCSVNAATVTWNPAVNVVPASVLSQVIVENTQLNPQAAAKNIRAWSVTGKDGKLTVFDFNTPDVCGKLGCLYVGYWFRQNQPIIQVLLRYFSPNLPPGSQLLAVGENRGRALPCIQVMQTAQKQLRQLNYCFNDDSYTLADSQLFAPAKSSQS</sequence>
<feature type="transmembrane region" description="Helical" evidence="1">
    <location>
        <begin position="67"/>
        <end position="88"/>
    </location>
</feature>
<keyword evidence="1" id="KW-0472">Membrane</keyword>
<proteinExistence type="predicted"/>
<dbReference type="RefSeq" id="WP_323244665.1">
    <property type="nucleotide sequence ID" value="NZ_JAYGHK010000071.1"/>
</dbReference>
<evidence type="ECO:0000313" key="3">
    <source>
        <dbReference type="Proteomes" id="UP001303285"/>
    </source>
</evidence>
<comment type="caution">
    <text evidence="2">The sequence shown here is derived from an EMBL/GenBank/DDBJ whole genome shotgun (WGS) entry which is preliminary data.</text>
</comment>
<reference evidence="2 3" key="1">
    <citation type="submission" date="2023-12" db="EMBL/GenBank/DDBJ databases">
        <title>Baltic Sea Cyanobacteria.</title>
        <authorList>
            <person name="Delbaje E."/>
            <person name="Fewer D.P."/>
            <person name="Shishido T.K."/>
        </authorList>
    </citation>
    <scope>NUCLEOTIDE SEQUENCE [LARGE SCALE GENOMIC DNA]</scope>
    <source>
        <strain evidence="2 3">UHCC 0060</strain>
    </source>
</reference>
<name>A0ABU5UVN1_NODSP</name>
<organism evidence="2 3">
    <name type="scientific">Nodularia spumigena UHCC 0060</name>
    <dbReference type="NCBI Taxonomy" id="3110300"/>
    <lineage>
        <taxon>Bacteria</taxon>
        <taxon>Bacillati</taxon>
        <taxon>Cyanobacteriota</taxon>
        <taxon>Cyanophyceae</taxon>
        <taxon>Nostocales</taxon>
        <taxon>Nodulariaceae</taxon>
        <taxon>Nodularia</taxon>
    </lineage>
</organism>
<accession>A0ABU5UVN1</accession>
<keyword evidence="1" id="KW-1133">Transmembrane helix</keyword>
<evidence type="ECO:0000256" key="1">
    <source>
        <dbReference type="SAM" id="Phobius"/>
    </source>
</evidence>
<dbReference type="EMBL" id="JAYGHK010000071">
    <property type="protein sequence ID" value="MEA5610002.1"/>
    <property type="molecule type" value="Genomic_DNA"/>
</dbReference>
<evidence type="ECO:0000313" key="2">
    <source>
        <dbReference type="EMBL" id="MEA5610002.1"/>
    </source>
</evidence>
<dbReference type="Proteomes" id="UP001303285">
    <property type="component" value="Unassembled WGS sequence"/>
</dbReference>
<gene>
    <name evidence="2" type="ORF">VB695_18335</name>
</gene>